<dbReference type="SMART" id="SM00860">
    <property type="entry name" value="SMI1_KNR4"/>
    <property type="match status" value="1"/>
</dbReference>
<dbReference type="InterPro" id="IPR037883">
    <property type="entry name" value="Knr4/Smi1-like_sf"/>
</dbReference>
<protein>
    <recommendedName>
        <fullName evidence="1">Knr4/Smi1-like domain-containing protein</fullName>
    </recommendedName>
</protein>
<dbReference type="Pfam" id="PF09346">
    <property type="entry name" value="SMI1_KNR4"/>
    <property type="match status" value="1"/>
</dbReference>
<reference evidence="2" key="1">
    <citation type="submission" date="2019-12" db="EMBL/GenBank/DDBJ databases">
        <title>Microbes associate with the intestines of laboratory mice.</title>
        <authorList>
            <person name="Navarre W."/>
            <person name="Wong E."/>
        </authorList>
    </citation>
    <scope>NUCLEOTIDE SEQUENCE</scope>
    <source>
        <strain evidence="2">NM79_F5</strain>
    </source>
</reference>
<evidence type="ECO:0000259" key="1">
    <source>
        <dbReference type="SMART" id="SM00860"/>
    </source>
</evidence>
<gene>
    <name evidence="2" type="ORF">GKZ28_25905</name>
</gene>
<sequence>MVEEIKKYFKNGKFNPPAIKQDIVEVEEKLGIKFPIVLRELYLTFNGFREEIAGAAYLLPLKSDKDGSSVLGMNKFFKEEYKQYYPNIDFSNYLFYGSSCSDELWAINLINESEVIAYNHHMEDVYEIVGRNIFEVYIKDQEYFLEVTKGV</sequence>
<dbReference type="InterPro" id="IPR018958">
    <property type="entry name" value="Knr4/Smi1-like_dom"/>
</dbReference>
<proteinExistence type="predicted"/>
<dbReference type="RefSeq" id="WP_160361541.1">
    <property type="nucleotide sequence ID" value="NZ_WSRQ01000091.1"/>
</dbReference>
<comment type="caution">
    <text evidence="2">The sequence shown here is derived from an EMBL/GenBank/DDBJ whole genome shotgun (WGS) entry which is preliminary data.</text>
</comment>
<dbReference type="EMBL" id="WSRQ01000091">
    <property type="protein sequence ID" value="MVX67090.1"/>
    <property type="molecule type" value="Genomic_DNA"/>
</dbReference>
<evidence type="ECO:0000313" key="3">
    <source>
        <dbReference type="Proteomes" id="UP000656077"/>
    </source>
</evidence>
<name>A0A964W586_9CLOT</name>
<dbReference type="AlphaFoldDB" id="A0A964W586"/>
<dbReference type="SUPFAM" id="SSF160631">
    <property type="entry name" value="SMI1/KNR4-like"/>
    <property type="match status" value="1"/>
</dbReference>
<dbReference type="Gene3D" id="3.40.1580.10">
    <property type="entry name" value="SMI1/KNR4-like"/>
    <property type="match status" value="1"/>
</dbReference>
<accession>A0A964W586</accession>
<evidence type="ECO:0000313" key="2">
    <source>
        <dbReference type="EMBL" id="MVX67090.1"/>
    </source>
</evidence>
<organism evidence="2 3">
    <name type="scientific">Clostridium chromiireducens</name>
    <dbReference type="NCBI Taxonomy" id="225345"/>
    <lineage>
        <taxon>Bacteria</taxon>
        <taxon>Bacillati</taxon>
        <taxon>Bacillota</taxon>
        <taxon>Clostridia</taxon>
        <taxon>Eubacteriales</taxon>
        <taxon>Clostridiaceae</taxon>
        <taxon>Clostridium</taxon>
    </lineage>
</organism>
<feature type="domain" description="Knr4/Smi1-like" evidence="1">
    <location>
        <begin position="17"/>
        <end position="140"/>
    </location>
</feature>
<dbReference type="Proteomes" id="UP000656077">
    <property type="component" value="Unassembled WGS sequence"/>
</dbReference>